<dbReference type="Pfam" id="PF02515">
    <property type="entry name" value="CoA_transf_3"/>
    <property type="match status" value="1"/>
</dbReference>
<evidence type="ECO:0000313" key="3">
    <source>
        <dbReference type="EMBL" id="CAI8012550.1"/>
    </source>
</evidence>
<keyword evidence="4" id="KW-1185">Reference proteome</keyword>
<dbReference type="Gene3D" id="3.40.47.10">
    <property type="match status" value="1"/>
</dbReference>
<evidence type="ECO:0000313" key="4">
    <source>
        <dbReference type="Proteomes" id="UP001174909"/>
    </source>
</evidence>
<dbReference type="Proteomes" id="UP001174909">
    <property type="component" value="Unassembled WGS sequence"/>
</dbReference>
<comment type="caution">
    <text evidence="3">The sequence shown here is derived from an EMBL/GenBank/DDBJ whole genome shotgun (WGS) entry which is preliminary data.</text>
</comment>
<evidence type="ECO:0000256" key="2">
    <source>
        <dbReference type="SAM" id="MobiDB-lite"/>
    </source>
</evidence>
<protein>
    <submittedName>
        <fullName evidence="3">Uncharacterized protein MTH_793</fullName>
    </submittedName>
</protein>
<accession>A0AA35WFG9</accession>
<dbReference type="EMBL" id="CASHTH010001194">
    <property type="protein sequence ID" value="CAI8012550.1"/>
    <property type="molecule type" value="Genomic_DNA"/>
</dbReference>
<name>A0AA35WFG9_GEOBA</name>
<evidence type="ECO:0000256" key="1">
    <source>
        <dbReference type="ARBA" id="ARBA00008383"/>
    </source>
</evidence>
<reference evidence="3" key="1">
    <citation type="submission" date="2023-03" db="EMBL/GenBank/DDBJ databases">
        <authorList>
            <person name="Steffen K."/>
            <person name="Cardenas P."/>
        </authorList>
    </citation>
    <scope>NUCLEOTIDE SEQUENCE</scope>
</reference>
<feature type="region of interest" description="Disordered" evidence="2">
    <location>
        <begin position="187"/>
        <end position="214"/>
    </location>
</feature>
<dbReference type="InterPro" id="IPR016039">
    <property type="entry name" value="Thiolase-like"/>
</dbReference>
<dbReference type="PANTHER" id="PTHR42870:SF1">
    <property type="entry name" value="NON-SPECIFIC LIPID-TRANSFER PROTEIN-LIKE 2"/>
    <property type="match status" value="1"/>
</dbReference>
<dbReference type="SUPFAM" id="SSF89796">
    <property type="entry name" value="CoA-transferase family III (CaiB/BaiF)"/>
    <property type="match status" value="1"/>
</dbReference>
<dbReference type="GO" id="GO:0016746">
    <property type="term" value="F:acyltransferase activity"/>
    <property type="evidence" value="ECO:0007669"/>
    <property type="project" value="InterPro"/>
</dbReference>
<dbReference type="PANTHER" id="PTHR42870">
    <property type="entry name" value="ACETYL-COA C-ACETYLTRANSFERASE"/>
    <property type="match status" value="1"/>
</dbReference>
<organism evidence="3 4">
    <name type="scientific">Geodia barretti</name>
    <name type="common">Barrett's horny sponge</name>
    <dbReference type="NCBI Taxonomy" id="519541"/>
    <lineage>
        <taxon>Eukaryota</taxon>
        <taxon>Metazoa</taxon>
        <taxon>Porifera</taxon>
        <taxon>Demospongiae</taxon>
        <taxon>Heteroscleromorpha</taxon>
        <taxon>Tetractinellida</taxon>
        <taxon>Astrophorina</taxon>
        <taxon>Geodiidae</taxon>
        <taxon>Geodia</taxon>
    </lineage>
</organism>
<dbReference type="InterPro" id="IPR023606">
    <property type="entry name" value="CoA-Trfase_III_dom_1_sf"/>
</dbReference>
<dbReference type="InterPro" id="IPR003673">
    <property type="entry name" value="CoA-Trfase_fam_III"/>
</dbReference>
<dbReference type="Gene3D" id="3.30.1540.10">
    <property type="entry name" value="formyl-coa transferase, domain 3"/>
    <property type="match status" value="1"/>
</dbReference>
<feature type="compositionally biased region" description="Basic and acidic residues" evidence="2">
    <location>
        <begin position="431"/>
        <end position="440"/>
    </location>
</feature>
<sequence>MVNAVGLVLGLYARERTGMAQYVESTMIAANAYLNIDDFYRHEGKQPRPLPDRDGYGLHALYRLYRAKTGWVFLACPFDDEWQALCRTIDRPDLRDDPRFATSEAREKHDDALIDKLAEMFAAEEPMHWEELLTAADVACVKAEERGMYFFFNEDPHVRENGLLTQVEAPRFGEFWRYSPVVDFSETSGRTGPGPLKGEHTRPHPEGAGTIIPADTNGIRDKAAIVGIGETEFSWNSGRSEIQLASEAIKAACDDAGIAPQDIDGLVRYDMESNHETLVTQSLGIKNLRHWESVSYGGGAGNATVGHAAAAIAAGYANYVVCFRAANLRSGMRLGRARGPERIAGGPQSFAAPWGMMAPAHHFGMFVRRYMHKYGATSRHFGWVAVTLREHASRNPRALRKDPITIDDHQNSRMVVDPLHVLDFCQEERRRRCHRDDHPGARQGAAPLKHLDPG</sequence>
<dbReference type="Gene3D" id="3.40.50.10540">
    <property type="entry name" value="Crotonobetainyl-coa:carnitine coa-transferase, domain 1"/>
    <property type="match status" value="1"/>
</dbReference>
<feature type="region of interest" description="Disordered" evidence="2">
    <location>
        <begin position="431"/>
        <end position="454"/>
    </location>
</feature>
<dbReference type="InterPro" id="IPR044855">
    <property type="entry name" value="CoA-Trfase_III_dom3_sf"/>
</dbReference>
<comment type="similarity">
    <text evidence="1">Belongs to the CoA-transferase III family.</text>
</comment>
<proteinExistence type="inferred from homology"/>
<dbReference type="CDD" id="cd00829">
    <property type="entry name" value="SCP-x_thiolase"/>
    <property type="match status" value="1"/>
</dbReference>
<dbReference type="SUPFAM" id="SSF53901">
    <property type="entry name" value="Thiolase-like"/>
    <property type="match status" value="1"/>
</dbReference>
<gene>
    <name evidence="3" type="ORF">GBAR_LOCUS8053</name>
</gene>
<dbReference type="AlphaFoldDB" id="A0AA35WFG9"/>